<name>A0A142VZ67_9SPHN</name>
<dbReference type="GO" id="GO:0001522">
    <property type="term" value="P:pseudouridine synthesis"/>
    <property type="evidence" value="ECO:0007669"/>
    <property type="project" value="InterPro"/>
</dbReference>
<dbReference type="SUPFAM" id="SSF55120">
    <property type="entry name" value="Pseudouridine synthase"/>
    <property type="match status" value="1"/>
</dbReference>
<reference evidence="5 6" key="2">
    <citation type="journal article" date="2016" name="Genome Announc.">
        <title>Complete Genome Sequence of Sphingopyxis terrae Strain 203-1 (NBRC 111660), a Polyethylene Glycol Degrader.</title>
        <authorList>
            <person name="Ohtsubo Y."/>
            <person name="Nonoyama S."/>
            <person name="Nagata Y."/>
            <person name="Numata M."/>
            <person name="Tsuchikane K."/>
            <person name="Hosoyama A."/>
            <person name="Yamazoe A."/>
            <person name="Tsuda M."/>
            <person name="Fujita N."/>
            <person name="Kawai F."/>
        </authorList>
    </citation>
    <scope>NUCLEOTIDE SEQUENCE [LARGE SCALE GENOMIC DNA]</scope>
    <source>
        <strain evidence="5 6">203-1</strain>
    </source>
</reference>
<dbReference type="GO" id="GO:0140098">
    <property type="term" value="F:catalytic activity, acting on RNA"/>
    <property type="evidence" value="ECO:0007669"/>
    <property type="project" value="UniProtKB-ARBA"/>
</dbReference>
<dbReference type="PANTHER" id="PTHR47683:SF2">
    <property type="entry name" value="RNA-BINDING S4 DOMAIN-CONTAINING PROTEIN"/>
    <property type="match status" value="1"/>
</dbReference>
<dbReference type="RefSeq" id="WP_062901821.1">
    <property type="nucleotide sequence ID" value="NZ_CP013342.1"/>
</dbReference>
<evidence type="ECO:0000256" key="1">
    <source>
        <dbReference type="ARBA" id="ARBA00008348"/>
    </source>
</evidence>
<dbReference type="Gene3D" id="3.30.70.580">
    <property type="entry name" value="Pseudouridine synthase I, catalytic domain, N-terminal subdomain"/>
    <property type="match status" value="1"/>
</dbReference>
<dbReference type="EMBL" id="CP013342">
    <property type="protein sequence ID" value="AMU95110.1"/>
    <property type="molecule type" value="Genomic_DNA"/>
</dbReference>
<dbReference type="GO" id="GO:0006364">
    <property type="term" value="P:rRNA processing"/>
    <property type="evidence" value="ECO:0007669"/>
    <property type="project" value="UniProtKB-ARBA"/>
</dbReference>
<protein>
    <recommendedName>
        <fullName evidence="3">Pseudouridine synthase</fullName>
        <ecNumber evidence="3">5.4.99.-</ecNumber>
    </recommendedName>
</protein>
<evidence type="ECO:0000256" key="2">
    <source>
        <dbReference type="ARBA" id="ARBA00023235"/>
    </source>
</evidence>
<evidence type="ECO:0000313" key="5">
    <source>
        <dbReference type="EMBL" id="AMU95110.1"/>
    </source>
</evidence>
<dbReference type="InterPro" id="IPR050343">
    <property type="entry name" value="RsuA_PseudoU_synthase"/>
</dbReference>
<feature type="domain" description="Pseudouridine synthase RsuA/RluA-like" evidence="4">
    <location>
        <begin position="4"/>
        <end position="155"/>
    </location>
</feature>
<comment type="similarity">
    <text evidence="1 3">Belongs to the pseudouridine synthase RsuA family.</text>
</comment>
<keyword evidence="2 3" id="KW-0413">Isomerase</keyword>
<dbReference type="NCBIfam" id="TIGR00093">
    <property type="entry name" value="pseudouridine synthase"/>
    <property type="match status" value="1"/>
</dbReference>
<dbReference type="Gene3D" id="3.30.70.1560">
    <property type="entry name" value="Alpha-L RNA-binding motif"/>
    <property type="match status" value="1"/>
</dbReference>
<evidence type="ECO:0000256" key="3">
    <source>
        <dbReference type="RuleBase" id="RU003887"/>
    </source>
</evidence>
<dbReference type="AlphaFoldDB" id="A0A142VZ67"/>
<dbReference type="Pfam" id="PF00849">
    <property type="entry name" value="PseudoU_synth_2"/>
    <property type="match status" value="1"/>
</dbReference>
<dbReference type="InterPro" id="IPR000748">
    <property type="entry name" value="PsdUridine_synth_RsuA/RluB/E/F"/>
</dbReference>
<sequence>MNRLILFNKPYGVLSQFTDKGTTAPADGPRATLSDYIDVPGVYPAGRLDRDSEGLLILTDDGALQARISSPQHKMPKTYLAQVEGEPDDAALAALARGVTLNDGPTRPATVRRIDPPQLWDRDPPVRYRKSVPDSWIELTITEGRNRQVRRMTAAVAYPTLRLVRWRIGGWEIGDLAPGTWREIA</sequence>
<evidence type="ECO:0000259" key="4">
    <source>
        <dbReference type="Pfam" id="PF00849"/>
    </source>
</evidence>
<dbReference type="Proteomes" id="UP000076234">
    <property type="component" value="Chromosome"/>
</dbReference>
<reference evidence="6" key="1">
    <citation type="submission" date="2015-11" db="EMBL/GenBank/DDBJ databases">
        <title>Complete genome sequence of a polyethylene glycol-degrading strain Sphingopyxis terrae strain 203-1 (NBRC 15098).</title>
        <authorList>
            <person name="Yoshiyuki O."/>
            <person name="Shouta N."/>
            <person name="Nagata Y."/>
            <person name="Numata M."/>
            <person name="Tsuchikane K."/>
            <person name="Hosoyama A."/>
            <person name="Yamazoe A."/>
            <person name="Tsuda M."/>
            <person name="Fujita N."/>
            <person name="Kawai F."/>
        </authorList>
    </citation>
    <scope>NUCLEOTIDE SEQUENCE [LARGE SCALE GENOMIC DNA]</scope>
    <source>
        <strain evidence="6">203-1</strain>
    </source>
</reference>
<proteinExistence type="inferred from homology"/>
<accession>A0A142VZ67</accession>
<dbReference type="PANTHER" id="PTHR47683">
    <property type="entry name" value="PSEUDOURIDINE SYNTHASE FAMILY PROTEIN-RELATED"/>
    <property type="match status" value="1"/>
</dbReference>
<evidence type="ECO:0000313" key="6">
    <source>
        <dbReference type="Proteomes" id="UP000076234"/>
    </source>
</evidence>
<dbReference type="InterPro" id="IPR020103">
    <property type="entry name" value="PsdUridine_synth_cat_dom_sf"/>
</dbReference>
<dbReference type="InterPro" id="IPR006145">
    <property type="entry name" value="PsdUridine_synth_RsuA/RluA"/>
</dbReference>
<dbReference type="InterPro" id="IPR042092">
    <property type="entry name" value="PsdUridine_s_RsuA/RluB/E/F_cat"/>
</dbReference>
<dbReference type="PROSITE" id="PS01149">
    <property type="entry name" value="PSI_RSU"/>
    <property type="match status" value="1"/>
</dbReference>
<dbReference type="InterPro" id="IPR020094">
    <property type="entry name" value="TruA/RsuA/RluB/E/F_N"/>
</dbReference>
<dbReference type="STRING" id="1219058.AOA14_10885"/>
<dbReference type="KEGG" id="ster:AOA14_10885"/>
<gene>
    <name evidence="5" type="ORF">AOA14_10885</name>
</gene>
<dbReference type="GO" id="GO:0009982">
    <property type="term" value="F:pseudouridine synthase activity"/>
    <property type="evidence" value="ECO:0007669"/>
    <property type="project" value="InterPro"/>
</dbReference>
<dbReference type="InterPro" id="IPR018496">
    <property type="entry name" value="PsdUridine_synth_RsuA/RluB_CS"/>
</dbReference>
<organism evidence="5 6">
    <name type="scientific">Sphingopyxis terrae subsp. terrae NBRC 15098</name>
    <dbReference type="NCBI Taxonomy" id="1219058"/>
    <lineage>
        <taxon>Bacteria</taxon>
        <taxon>Pseudomonadati</taxon>
        <taxon>Pseudomonadota</taxon>
        <taxon>Alphaproteobacteria</taxon>
        <taxon>Sphingomonadales</taxon>
        <taxon>Sphingomonadaceae</taxon>
        <taxon>Sphingopyxis</taxon>
    </lineage>
</organism>
<dbReference type="EC" id="5.4.99.-" evidence="3"/>
<dbReference type="GO" id="GO:0003723">
    <property type="term" value="F:RNA binding"/>
    <property type="evidence" value="ECO:0007669"/>
    <property type="project" value="InterPro"/>
</dbReference>